<dbReference type="HOGENOM" id="CLU_2407965_0_0_9"/>
<evidence type="ECO:0000313" key="2">
    <source>
        <dbReference type="Proteomes" id="UP000000814"/>
    </source>
</evidence>
<dbReference type="AlphaFoldDB" id="Q97JV4"/>
<dbReference type="EMBL" id="AE001437">
    <property type="protein sequence ID" value="AAK79141.1"/>
    <property type="molecule type" value="Genomic_DNA"/>
</dbReference>
<dbReference type="STRING" id="272562.CA_C1169"/>
<dbReference type="KEGG" id="cac:CA_C1169"/>
<accession>Q97JV4</accession>
<proteinExistence type="predicted"/>
<dbReference type="OrthoDB" id="1716515at2"/>
<name>Q97JV4_CLOAB</name>
<gene>
    <name evidence="1" type="ordered locus">CA_C1169</name>
</gene>
<dbReference type="Proteomes" id="UP000000814">
    <property type="component" value="Chromosome"/>
</dbReference>
<protein>
    <submittedName>
        <fullName evidence="1">Uncharacterized protein</fullName>
    </submittedName>
</protein>
<reference evidence="1 2" key="1">
    <citation type="journal article" date="2001" name="J. Bacteriol.">
        <title>Genome sequence and comparative analysis of the solvent-producing bacterium Clostridium acetobutylicum.</title>
        <authorList>
            <person name="Nolling J."/>
            <person name="Breton G."/>
            <person name="Omelchenko M.V."/>
            <person name="Makarova K.S."/>
            <person name="Zeng Q."/>
            <person name="Gibson R."/>
            <person name="Lee H.M."/>
            <person name="Dubois J."/>
            <person name="Qiu D."/>
            <person name="Hitti J."/>
            <person name="Wolf Y.I."/>
            <person name="Tatusov R.L."/>
            <person name="Sabathe F."/>
            <person name="Doucette-Stamm L."/>
            <person name="Soucaille P."/>
            <person name="Daly M.J."/>
            <person name="Bennett G.N."/>
            <person name="Koonin E.V."/>
            <person name="Smith D.R."/>
        </authorList>
    </citation>
    <scope>NUCLEOTIDE SEQUENCE [LARGE SCALE GENOMIC DNA]</scope>
    <source>
        <strain evidence="2">ATCC 824 / DSM 792 / JCM 1419 / LMG 5710 / VKM B-1787</strain>
    </source>
</reference>
<keyword evidence="2" id="KW-1185">Reference proteome</keyword>
<dbReference type="PIR" id="B97044">
    <property type="entry name" value="B97044"/>
</dbReference>
<sequence>MNNKEKEIENLCRIYNFKYDFIGNFIRIKSKLDTWYIKRNQVMKEGIVLYHENTRQGVGMHHHGKHKNLKFLFKEIESHDNRFFLPLKVRCA</sequence>
<evidence type="ECO:0000313" key="1">
    <source>
        <dbReference type="EMBL" id="AAK79141.1"/>
    </source>
</evidence>
<organism evidence="1 2">
    <name type="scientific">Clostridium acetobutylicum (strain ATCC 824 / DSM 792 / JCM 1419 / IAM 19013 / LMG 5710 / NBRC 13948 / NRRL B-527 / VKM B-1787 / 2291 / W)</name>
    <dbReference type="NCBI Taxonomy" id="272562"/>
    <lineage>
        <taxon>Bacteria</taxon>
        <taxon>Bacillati</taxon>
        <taxon>Bacillota</taxon>
        <taxon>Clostridia</taxon>
        <taxon>Eubacteriales</taxon>
        <taxon>Clostridiaceae</taxon>
        <taxon>Clostridium</taxon>
    </lineage>
</organism>